<feature type="coiled-coil region" evidence="1">
    <location>
        <begin position="40"/>
        <end position="74"/>
    </location>
</feature>
<accession>A0AAD7DD82</accession>
<keyword evidence="4" id="KW-1185">Reference proteome</keyword>
<sequence length="444" mass="48656">MATAAGALPSSLLPDPATRLHIRELLRSNSQSPDHIRSTISALSDELAHYDARIAALREQLTGLEATRAALKAHSDDCEGLLAPIRRLPSELLVKIFGMFSSTEQHTCIIEQHTCIIHLELGGGDAASQSGSSAGRLPRELSPPENSQPELLGNVANRGYFPSHATLVIIQPLPNSFFHQLRTVQCMEILEPRFGEAASASLMPRLSQMTHFTMKLLPRSSFSPYKFRAQAITSDISALTIEVVISLSPINNVGLGPTVAKVVGTLTLPSLEEIKLISTYSLRFPLPWPHSEFIALSVRSSFHTHLKALHISHSILTETELIECLANLPLLESLSVSDHDFVVDGSTPQPLITNGLLAHLTAAPATPSLVPRLRVLRCRSRLQFDDHLYLKFLLSRMQNGCVFETQLIWLPGHHRDLAPIVVARLHTLCLRGQLVFLFGLSGGT</sequence>
<name>A0AAD7DD82_MYCRO</name>
<feature type="region of interest" description="Disordered" evidence="2">
    <location>
        <begin position="127"/>
        <end position="149"/>
    </location>
</feature>
<evidence type="ECO:0000256" key="1">
    <source>
        <dbReference type="SAM" id="Coils"/>
    </source>
</evidence>
<dbReference type="AlphaFoldDB" id="A0AAD7DD82"/>
<evidence type="ECO:0000313" key="4">
    <source>
        <dbReference type="Proteomes" id="UP001221757"/>
    </source>
</evidence>
<protein>
    <recommendedName>
        <fullName evidence="5">F-box domain-containing protein</fullName>
    </recommendedName>
</protein>
<evidence type="ECO:0008006" key="5">
    <source>
        <dbReference type="Google" id="ProtNLM"/>
    </source>
</evidence>
<dbReference type="EMBL" id="JARKIE010000085">
    <property type="protein sequence ID" value="KAJ7687704.1"/>
    <property type="molecule type" value="Genomic_DNA"/>
</dbReference>
<organism evidence="3 4">
    <name type="scientific">Mycena rosella</name>
    <name type="common">Pink bonnet</name>
    <name type="synonym">Agaricus rosellus</name>
    <dbReference type="NCBI Taxonomy" id="1033263"/>
    <lineage>
        <taxon>Eukaryota</taxon>
        <taxon>Fungi</taxon>
        <taxon>Dikarya</taxon>
        <taxon>Basidiomycota</taxon>
        <taxon>Agaricomycotina</taxon>
        <taxon>Agaricomycetes</taxon>
        <taxon>Agaricomycetidae</taxon>
        <taxon>Agaricales</taxon>
        <taxon>Marasmiineae</taxon>
        <taxon>Mycenaceae</taxon>
        <taxon>Mycena</taxon>
    </lineage>
</organism>
<evidence type="ECO:0000313" key="3">
    <source>
        <dbReference type="EMBL" id="KAJ7687704.1"/>
    </source>
</evidence>
<dbReference type="Proteomes" id="UP001221757">
    <property type="component" value="Unassembled WGS sequence"/>
</dbReference>
<proteinExistence type="predicted"/>
<comment type="caution">
    <text evidence="3">The sequence shown here is derived from an EMBL/GenBank/DDBJ whole genome shotgun (WGS) entry which is preliminary data.</text>
</comment>
<evidence type="ECO:0000256" key="2">
    <source>
        <dbReference type="SAM" id="MobiDB-lite"/>
    </source>
</evidence>
<gene>
    <name evidence="3" type="ORF">B0H17DRAFT_1180742</name>
</gene>
<reference evidence="3" key="1">
    <citation type="submission" date="2023-03" db="EMBL/GenBank/DDBJ databases">
        <title>Massive genome expansion in bonnet fungi (Mycena s.s.) driven by repeated elements and novel gene families across ecological guilds.</title>
        <authorList>
            <consortium name="Lawrence Berkeley National Laboratory"/>
            <person name="Harder C.B."/>
            <person name="Miyauchi S."/>
            <person name="Viragh M."/>
            <person name="Kuo A."/>
            <person name="Thoen E."/>
            <person name="Andreopoulos B."/>
            <person name="Lu D."/>
            <person name="Skrede I."/>
            <person name="Drula E."/>
            <person name="Henrissat B."/>
            <person name="Morin E."/>
            <person name="Kohler A."/>
            <person name="Barry K."/>
            <person name="LaButti K."/>
            <person name="Morin E."/>
            <person name="Salamov A."/>
            <person name="Lipzen A."/>
            <person name="Mereny Z."/>
            <person name="Hegedus B."/>
            <person name="Baldrian P."/>
            <person name="Stursova M."/>
            <person name="Weitz H."/>
            <person name="Taylor A."/>
            <person name="Grigoriev I.V."/>
            <person name="Nagy L.G."/>
            <person name="Martin F."/>
            <person name="Kauserud H."/>
        </authorList>
    </citation>
    <scope>NUCLEOTIDE SEQUENCE</scope>
    <source>
        <strain evidence="3">CBHHK067</strain>
    </source>
</reference>
<keyword evidence="1" id="KW-0175">Coiled coil</keyword>